<evidence type="ECO:0000256" key="1">
    <source>
        <dbReference type="SAM" id="MobiDB-lite"/>
    </source>
</evidence>
<dbReference type="Proteomes" id="UP000799436">
    <property type="component" value="Unassembled WGS sequence"/>
</dbReference>
<feature type="compositionally biased region" description="Polar residues" evidence="1">
    <location>
        <begin position="23"/>
        <end position="39"/>
    </location>
</feature>
<dbReference type="AlphaFoldDB" id="A0A6G1L178"/>
<protein>
    <submittedName>
        <fullName evidence="2">Uncharacterized protein</fullName>
    </submittedName>
</protein>
<evidence type="ECO:0000313" key="2">
    <source>
        <dbReference type="EMBL" id="KAF2766342.1"/>
    </source>
</evidence>
<feature type="region of interest" description="Disordered" evidence="1">
    <location>
        <begin position="54"/>
        <end position="76"/>
    </location>
</feature>
<sequence>MSTSKPAHTTTPTTISVAPATPRTDTAQNSSTMRTLSSLLKENAAAARIRRLSHEAAEAEASLPKKGKQRQKRWSSFASTSAFAPAGDEGGKARFEVQEEVGGKAEYAGRRRRRRRRVSRGERRVVLVDRERRQRGLMRRFWDHKWTPDFLQ</sequence>
<dbReference type="EMBL" id="ML995873">
    <property type="protein sequence ID" value="KAF2766342.1"/>
    <property type="molecule type" value="Genomic_DNA"/>
</dbReference>
<keyword evidence="3" id="KW-1185">Reference proteome</keyword>
<reference evidence="2" key="1">
    <citation type="journal article" date="2020" name="Stud. Mycol.">
        <title>101 Dothideomycetes genomes: a test case for predicting lifestyles and emergence of pathogens.</title>
        <authorList>
            <person name="Haridas S."/>
            <person name="Albert R."/>
            <person name="Binder M."/>
            <person name="Bloem J."/>
            <person name="Labutti K."/>
            <person name="Salamov A."/>
            <person name="Andreopoulos B."/>
            <person name="Baker S."/>
            <person name="Barry K."/>
            <person name="Bills G."/>
            <person name="Bluhm B."/>
            <person name="Cannon C."/>
            <person name="Castanera R."/>
            <person name="Culley D."/>
            <person name="Daum C."/>
            <person name="Ezra D."/>
            <person name="Gonzalez J."/>
            <person name="Henrissat B."/>
            <person name="Kuo A."/>
            <person name="Liang C."/>
            <person name="Lipzen A."/>
            <person name="Lutzoni F."/>
            <person name="Magnuson J."/>
            <person name="Mondo S."/>
            <person name="Nolan M."/>
            <person name="Ohm R."/>
            <person name="Pangilinan J."/>
            <person name="Park H.-J."/>
            <person name="Ramirez L."/>
            <person name="Alfaro M."/>
            <person name="Sun H."/>
            <person name="Tritt A."/>
            <person name="Yoshinaga Y."/>
            <person name="Zwiers L.-H."/>
            <person name="Turgeon B."/>
            <person name="Goodwin S."/>
            <person name="Spatafora J."/>
            <person name="Crous P."/>
            <person name="Grigoriev I."/>
        </authorList>
    </citation>
    <scope>NUCLEOTIDE SEQUENCE</scope>
    <source>
        <strain evidence="2">CBS 116005</strain>
    </source>
</reference>
<feature type="region of interest" description="Disordered" evidence="1">
    <location>
        <begin position="1"/>
        <end position="39"/>
    </location>
</feature>
<gene>
    <name evidence="2" type="ORF">EJ03DRAFT_354058</name>
</gene>
<feature type="compositionally biased region" description="Low complexity" evidence="1">
    <location>
        <begin position="1"/>
        <end position="22"/>
    </location>
</feature>
<name>A0A6G1L178_9PEZI</name>
<organism evidence="2 3">
    <name type="scientific">Teratosphaeria nubilosa</name>
    <dbReference type="NCBI Taxonomy" id="161662"/>
    <lineage>
        <taxon>Eukaryota</taxon>
        <taxon>Fungi</taxon>
        <taxon>Dikarya</taxon>
        <taxon>Ascomycota</taxon>
        <taxon>Pezizomycotina</taxon>
        <taxon>Dothideomycetes</taxon>
        <taxon>Dothideomycetidae</taxon>
        <taxon>Mycosphaerellales</taxon>
        <taxon>Teratosphaeriaceae</taxon>
        <taxon>Teratosphaeria</taxon>
    </lineage>
</organism>
<evidence type="ECO:0000313" key="3">
    <source>
        <dbReference type="Proteomes" id="UP000799436"/>
    </source>
</evidence>
<accession>A0A6G1L178</accession>
<dbReference type="OrthoDB" id="10619988at2759"/>
<proteinExistence type="predicted"/>